<evidence type="ECO:0000313" key="2">
    <source>
        <dbReference type="Proteomes" id="UP000199126"/>
    </source>
</evidence>
<reference evidence="2" key="1">
    <citation type="submission" date="2016-10" db="EMBL/GenBank/DDBJ databases">
        <authorList>
            <person name="Varghese N."/>
            <person name="Submissions S."/>
        </authorList>
    </citation>
    <scope>NUCLEOTIDE SEQUENCE [LARGE SCALE GENOMIC DNA]</scope>
    <source>
        <strain evidence="2">CGMCC 1.10121</strain>
    </source>
</reference>
<dbReference type="EMBL" id="FODV01000034">
    <property type="protein sequence ID" value="SEP28722.1"/>
    <property type="molecule type" value="Genomic_DNA"/>
</dbReference>
<dbReference type="Proteomes" id="UP000199126">
    <property type="component" value="Unassembled WGS sequence"/>
</dbReference>
<accession>A0A1H8WM71</accession>
<name>A0A1H8WM71_9EURY</name>
<organism evidence="1 2">
    <name type="scientific">Halogranum amylolyticum</name>
    <dbReference type="NCBI Taxonomy" id="660520"/>
    <lineage>
        <taxon>Archaea</taxon>
        <taxon>Methanobacteriati</taxon>
        <taxon>Methanobacteriota</taxon>
        <taxon>Stenosarchaea group</taxon>
        <taxon>Halobacteria</taxon>
        <taxon>Halobacteriales</taxon>
        <taxon>Haloferacaceae</taxon>
    </lineage>
</organism>
<sequence length="87" mass="9955">MKMLAVVVTVRMPIPPTLPRLPVMILFGIMHVEIIRHKPANTKICTLHTRREISHIKLSHYSIRCIRRVMINIGEASTLLQPPTNPL</sequence>
<evidence type="ECO:0000313" key="1">
    <source>
        <dbReference type="EMBL" id="SEP28722.1"/>
    </source>
</evidence>
<dbReference type="AlphaFoldDB" id="A0A1H8WM71"/>
<proteinExistence type="predicted"/>
<gene>
    <name evidence="1" type="ORF">SAMN04487948_13411</name>
</gene>
<keyword evidence="2" id="KW-1185">Reference proteome</keyword>
<protein>
    <submittedName>
        <fullName evidence="1">Uncharacterized protein</fullName>
    </submittedName>
</protein>